<dbReference type="EMBL" id="QQBG01000011">
    <property type="protein sequence ID" value="RDB31607.1"/>
    <property type="molecule type" value="Genomic_DNA"/>
</dbReference>
<protein>
    <submittedName>
        <fullName evidence="1">Uncharacterized protein</fullName>
    </submittedName>
</protein>
<evidence type="ECO:0000313" key="1">
    <source>
        <dbReference type="EMBL" id="RDB31607.1"/>
    </source>
</evidence>
<dbReference type="AlphaFoldDB" id="A0A369KFD3"/>
<keyword evidence="2" id="KW-1185">Reference proteome</keyword>
<comment type="caution">
    <text evidence="1">The sequence shown here is derived from an EMBL/GenBank/DDBJ whole genome shotgun (WGS) entry which is preliminary data.</text>
</comment>
<organism evidence="1 2">
    <name type="scientific">Candidatus Similichlamydia laticola</name>
    <dbReference type="NCBI Taxonomy" id="2170265"/>
    <lineage>
        <taxon>Bacteria</taxon>
        <taxon>Pseudomonadati</taxon>
        <taxon>Chlamydiota</taxon>
        <taxon>Chlamydiia</taxon>
        <taxon>Parachlamydiales</taxon>
        <taxon>Candidatus Parilichlamydiaceae</taxon>
        <taxon>Candidatus Similichlamydia</taxon>
    </lineage>
</organism>
<reference evidence="1 2" key="1">
    <citation type="submission" date="2018-07" db="EMBL/GenBank/DDBJ databases">
        <title>Comparative genomics of the Candidatus Parilichlamydiaceae reveals evidence of convergent evolution and genome reduction in the phylum Chlamydiae.</title>
        <authorList>
            <person name="Taylor-Brown A."/>
            <person name="Polkinghorne A."/>
        </authorList>
    </citation>
    <scope>NUCLEOTIDE SEQUENCE [LARGE SCALE GENOMIC DNA]</scope>
    <source>
        <strain evidence="1 2">Hat2</strain>
    </source>
</reference>
<sequence>MIINTVSIPFYTRTKTGFTHLEVMNRNEFLSLTQRVSSKAENIWDRSLACPSRPIFGKKDISYLIVLPKRISIDFANGSLINGKLILVSDYNRLYIGFIPLTEEGATLVQYQSIIKQFHHHQLDAIPGKIERKGASEKGKSLFELHTDIKLKRTLNTLVLNDASLMLLVDDKNNTLALLCCRRSIPSPLPVPVLYLQPKSLLEGRHNLHHIEIPCLLDRQLGYIKIPCLSKEDFEQKMHQSAIFRQSFIEGKGYRHKVNPIFWKKNHLLVLPHGCCVESKQVIKGGDLFLIQGSQLELGFIPMKGDKKVERTSLFSFHRSLLDGVNTTNQFVPAGRCSRLTLGQAAKLSLTCDSKPCISGVSLFLLASKDTNFMALLCQDGDLDLKGINPLHPQEGFLPLNKWIILPEVEQEGAPPKKRSREEDEPGTSAQAIRESLPFFIRPDTSALPQTEIIQRPNQHIIMQDHTYCCTKAPEALQSGEQSYLTLSREAGRSLATSEDEKLEEETRRILAAGSLLALANQSAGTFSLKSSQDHPS</sequence>
<dbReference type="RefSeq" id="WP_181860301.1">
    <property type="nucleotide sequence ID" value="NZ_QQBG01000011.1"/>
</dbReference>
<proteinExistence type="predicted"/>
<accession>A0A369KFD3</accession>
<dbReference type="Proteomes" id="UP000253816">
    <property type="component" value="Unassembled WGS sequence"/>
</dbReference>
<gene>
    <name evidence="1" type="ORF">HAT2_00286</name>
</gene>
<evidence type="ECO:0000313" key="2">
    <source>
        <dbReference type="Proteomes" id="UP000253816"/>
    </source>
</evidence>
<name>A0A369KFD3_9BACT</name>